<feature type="transmembrane region" description="Helical" evidence="6">
    <location>
        <begin position="147"/>
        <end position="167"/>
    </location>
</feature>
<organism evidence="7 8">
    <name type="scientific">Arabidopsis suecica</name>
    <name type="common">Swedish thale-cress</name>
    <name type="synonym">Cardaminopsis suecica</name>
    <dbReference type="NCBI Taxonomy" id="45249"/>
    <lineage>
        <taxon>Eukaryota</taxon>
        <taxon>Viridiplantae</taxon>
        <taxon>Streptophyta</taxon>
        <taxon>Embryophyta</taxon>
        <taxon>Tracheophyta</taxon>
        <taxon>Spermatophyta</taxon>
        <taxon>Magnoliopsida</taxon>
        <taxon>eudicotyledons</taxon>
        <taxon>Gunneridae</taxon>
        <taxon>Pentapetalae</taxon>
        <taxon>rosids</taxon>
        <taxon>malvids</taxon>
        <taxon>Brassicales</taxon>
        <taxon>Brassicaceae</taxon>
        <taxon>Camelineae</taxon>
        <taxon>Arabidopsis</taxon>
    </lineage>
</organism>
<evidence type="ECO:0008006" key="9">
    <source>
        <dbReference type="Google" id="ProtNLM"/>
    </source>
</evidence>
<evidence type="ECO:0000256" key="1">
    <source>
        <dbReference type="ARBA" id="ARBA00004141"/>
    </source>
</evidence>
<proteinExistence type="inferred from homology"/>
<keyword evidence="3 6" id="KW-0812">Transmembrane</keyword>
<sequence>MALRRTLSLRSLFNARFYQPSCSGIIRRDDLHEEKPNYGSLLHKRFFSSSMILSQKHLMRSSSDLSLCTPFGISTCRSMSTSHIPGSDESGDLNHVAATLTDSMLQDVSSQSTTVIKVADAAIDSSVHFDFVQQIIHNVHSFTGLNWWASIVLTTLLIRGVTVPLMIDNERWLSRWMMLEIHYTAMEEIMDQGGDPAALARHQMEFNKLVKENGGYNRLKIIFSSFQIVRFFLQFPLLICMGLTINNMTEKVASFKTGGALWFTDLTTADTSFIFPLLTGLTLWIAIECDALLGLEGILVTLKKLARFQVIPVLLMGMRYISIYMMSSMLFSIMFMYVIRRPGVKKYFGIPEVPEYMAIMFYRKRLKEYFPFKK</sequence>
<dbReference type="PANTHER" id="PTHR12428:SF34">
    <property type="entry name" value="MITOCHONDRIAL INNER MEMBRANE PROTEIN OXA1-LIKE"/>
    <property type="match status" value="1"/>
</dbReference>
<keyword evidence="5 6" id="KW-0472">Membrane</keyword>
<dbReference type="Proteomes" id="UP000694251">
    <property type="component" value="Chromosome 10"/>
</dbReference>
<gene>
    <name evidence="7" type="ORF">ISN44_As10g017260</name>
</gene>
<feature type="transmembrane region" description="Helical" evidence="6">
    <location>
        <begin position="320"/>
        <end position="339"/>
    </location>
</feature>
<protein>
    <recommendedName>
        <fullName evidence="9">Mitochondrial inner membrane protein OXA1L</fullName>
    </recommendedName>
</protein>
<dbReference type="GO" id="GO:0032977">
    <property type="term" value="F:membrane insertase activity"/>
    <property type="evidence" value="ECO:0007669"/>
    <property type="project" value="InterPro"/>
</dbReference>
<dbReference type="InterPro" id="IPR001708">
    <property type="entry name" value="YidC/ALB3/OXA1/COX18"/>
</dbReference>
<evidence type="ECO:0000256" key="6">
    <source>
        <dbReference type="SAM" id="Phobius"/>
    </source>
</evidence>
<reference evidence="7 8" key="1">
    <citation type="submission" date="2020-12" db="EMBL/GenBank/DDBJ databases">
        <title>Concerted genomic and epigenomic changes stabilize Arabidopsis allopolyploids.</title>
        <authorList>
            <person name="Chen Z."/>
        </authorList>
    </citation>
    <scope>NUCLEOTIDE SEQUENCE [LARGE SCALE GENOMIC DNA]</scope>
    <source>
        <strain evidence="7">As9502</strain>
        <tissue evidence="7">Leaf</tissue>
    </source>
</reference>
<dbReference type="GO" id="GO:0032979">
    <property type="term" value="P:protein insertion into mitochondrial inner membrane from matrix"/>
    <property type="evidence" value="ECO:0007669"/>
    <property type="project" value="TreeGrafter"/>
</dbReference>
<comment type="subcellular location">
    <subcellularLocation>
        <location evidence="1">Membrane</location>
        <topology evidence="1">Multi-pass membrane protein</topology>
    </subcellularLocation>
</comment>
<dbReference type="GO" id="GO:0005743">
    <property type="term" value="C:mitochondrial inner membrane"/>
    <property type="evidence" value="ECO:0007669"/>
    <property type="project" value="TreeGrafter"/>
</dbReference>
<evidence type="ECO:0000256" key="2">
    <source>
        <dbReference type="ARBA" id="ARBA00010583"/>
    </source>
</evidence>
<comment type="similarity">
    <text evidence="2">Belongs to the OXA1/ALB3/YidC (TC 2.A.9.2) family.</text>
</comment>
<accession>A0A8T1ZXM4</accession>
<evidence type="ECO:0000313" key="8">
    <source>
        <dbReference type="Proteomes" id="UP000694251"/>
    </source>
</evidence>
<dbReference type="OrthoDB" id="1104631at2759"/>
<comment type="caution">
    <text evidence="7">The sequence shown here is derived from an EMBL/GenBank/DDBJ whole genome shotgun (WGS) entry which is preliminary data.</text>
</comment>
<name>A0A8T1ZXM4_ARASU</name>
<evidence type="ECO:0000256" key="3">
    <source>
        <dbReference type="ARBA" id="ARBA00022692"/>
    </source>
</evidence>
<dbReference type="AlphaFoldDB" id="A0A8T1ZXM4"/>
<dbReference type="EMBL" id="JAEFBJ010000010">
    <property type="protein sequence ID" value="KAG7564991.1"/>
    <property type="molecule type" value="Genomic_DNA"/>
</dbReference>
<keyword evidence="8" id="KW-1185">Reference proteome</keyword>
<feature type="transmembrane region" description="Helical" evidence="6">
    <location>
        <begin position="228"/>
        <end position="245"/>
    </location>
</feature>
<evidence type="ECO:0000256" key="4">
    <source>
        <dbReference type="ARBA" id="ARBA00022989"/>
    </source>
</evidence>
<evidence type="ECO:0000313" key="7">
    <source>
        <dbReference type="EMBL" id="KAG7564991.1"/>
    </source>
</evidence>
<keyword evidence="4 6" id="KW-1133">Transmembrane helix</keyword>
<feature type="transmembrane region" description="Helical" evidence="6">
    <location>
        <begin position="273"/>
        <end position="299"/>
    </location>
</feature>
<evidence type="ECO:0000256" key="5">
    <source>
        <dbReference type="ARBA" id="ARBA00023136"/>
    </source>
</evidence>
<dbReference type="PANTHER" id="PTHR12428">
    <property type="entry name" value="OXA1"/>
    <property type="match status" value="1"/>
</dbReference>